<keyword evidence="2" id="KW-0548">Nucleotidyltransferase</keyword>
<reference evidence="8" key="1">
    <citation type="submission" date="2017-05" db="UniProtKB">
        <authorList>
            <consortium name="EnsemblMetazoa"/>
        </authorList>
    </citation>
    <scope>IDENTIFICATION</scope>
</reference>
<name>A0A1X7VJQ8_AMPQE</name>
<evidence type="ECO:0000256" key="2">
    <source>
        <dbReference type="ARBA" id="ARBA00022695"/>
    </source>
</evidence>
<evidence type="ECO:0000256" key="5">
    <source>
        <dbReference type="ARBA" id="ARBA00022801"/>
    </source>
</evidence>
<evidence type="ECO:0000256" key="4">
    <source>
        <dbReference type="ARBA" id="ARBA00022759"/>
    </source>
</evidence>
<feature type="domain" description="Reverse transcriptase RNase H-like" evidence="7">
    <location>
        <begin position="3"/>
        <end position="85"/>
    </location>
</feature>
<keyword evidence="5" id="KW-0378">Hydrolase</keyword>
<dbReference type="PANTHER" id="PTHR37984">
    <property type="entry name" value="PROTEIN CBG26694"/>
    <property type="match status" value="1"/>
</dbReference>
<keyword evidence="3" id="KW-0540">Nuclease</keyword>
<evidence type="ECO:0000256" key="3">
    <source>
        <dbReference type="ARBA" id="ARBA00022722"/>
    </source>
</evidence>
<dbReference type="CDD" id="cd09274">
    <property type="entry name" value="RNase_HI_RT_Ty3"/>
    <property type="match status" value="1"/>
</dbReference>
<keyword evidence="6" id="KW-0695">RNA-directed DNA polymerase</keyword>
<dbReference type="InterPro" id="IPR043502">
    <property type="entry name" value="DNA/RNA_pol_sf"/>
</dbReference>
<dbReference type="GO" id="GO:0016787">
    <property type="term" value="F:hydrolase activity"/>
    <property type="evidence" value="ECO:0007669"/>
    <property type="project" value="UniProtKB-KW"/>
</dbReference>
<dbReference type="GO" id="GO:0004519">
    <property type="term" value="F:endonuclease activity"/>
    <property type="evidence" value="ECO:0007669"/>
    <property type="project" value="UniProtKB-KW"/>
</dbReference>
<accession>A0A1X7VJQ8</accession>
<dbReference type="STRING" id="400682.A0A1X7VJQ8"/>
<organism evidence="8">
    <name type="scientific">Amphimedon queenslandica</name>
    <name type="common">Sponge</name>
    <dbReference type="NCBI Taxonomy" id="400682"/>
    <lineage>
        <taxon>Eukaryota</taxon>
        <taxon>Metazoa</taxon>
        <taxon>Porifera</taxon>
        <taxon>Demospongiae</taxon>
        <taxon>Heteroscleromorpha</taxon>
        <taxon>Haplosclerida</taxon>
        <taxon>Niphatidae</taxon>
        <taxon>Amphimedon</taxon>
    </lineage>
</organism>
<keyword evidence="1" id="KW-0808">Transferase</keyword>
<evidence type="ECO:0000259" key="7">
    <source>
        <dbReference type="Pfam" id="PF17917"/>
    </source>
</evidence>
<dbReference type="Pfam" id="PF17917">
    <property type="entry name" value="RT_RNaseH"/>
    <property type="match status" value="1"/>
</dbReference>
<dbReference type="PANTHER" id="PTHR37984:SF13">
    <property type="entry name" value="RIBONUCLEASE H"/>
    <property type="match status" value="1"/>
</dbReference>
<evidence type="ECO:0000256" key="1">
    <source>
        <dbReference type="ARBA" id="ARBA00022679"/>
    </source>
</evidence>
<sequence length="125" mass="14388">MTDGSERRIAYISRTLSSAEKNYSQLEREALSIIFFVKRLHQYLYGHSFTLYSDHKPLEHLNETRQVPTMASSRIQGWAFTLSAYNYTIKYKPGKHLSNADALSRLPLPEVPTIVPVPGDVYHIF</sequence>
<dbReference type="SUPFAM" id="SSF56672">
    <property type="entry name" value="DNA/RNA polymerases"/>
    <property type="match status" value="1"/>
</dbReference>
<dbReference type="eggNOG" id="KOG0017">
    <property type="taxonomic scope" value="Eukaryota"/>
</dbReference>
<dbReference type="EnsemblMetazoa" id="Aqu2.1.40591_001">
    <property type="protein sequence ID" value="Aqu2.1.40591_001"/>
    <property type="gene ID" value="Aqu2.1.40591"/>
</dbReference>
<keyword evidence="4" id="KW-0255">Endonuclease</keyword>
<dbReference type="InParanoid" id="A0A1X7VJQ8"/>
<evidence type="ECO:0000256" key="6">
    <source>
        <dbReference type="ARBA" id="ARBA00022918"/>
    </source>
</evidence>
<dbReference type="InterPro" id="IPR041373">
    <property type="entry name" value="RT_RNaseH"/>
</dbReference>
<protein>
    <recommendedName>
        <fullName evidence="7">Reverse transcriptase RNase H-like domain-containing protein</fullName>
    </recommendedName>
</protein>
<dbReference type="InterPro" id="IPR050951">
    <property type="entry name" value="Retrovirus_Pol_polyprotein"/>
</dbReference>
<evidence type="ECO:0000313" key="8">
    <source>
        <dbReference type="EnsemblMetazoa" id="Aqu2.1.40591_001"/>
    </source>
</evidence>
<dbReference type="GO" id="GO:0003964">
    <property type="term" value="F:RNA-directed DNA polymerase activity"/>
    <property type="evidence" value="ECO:0007669"/>
    <property type="project" value="UniProtKB-KW"/>
</dbReference>
<dbReference type="AlphaFoldDB" id="A0A1X7VJQ8"/>
<proteinExistence type="predicted"/>
<dbReference type="OMA" id="HTTRNNE"/>